<evidence type="ECO:0000313" key="2">
    <source>
        <dbReference type="EMBL" id="KAH6647475.1"/>
    </source>
</evidence>
<reference evidence="2" key="1">
    <citation type="journal article" date="2021" name="Nat. Commun.">
        <title>Genetic determinants of endophytism in the Arabidopsis root mycobiome.</title>
        <authorList>
            <person name="Mesny F."/>
            <person name="Miyauchi S."/>
            <person name="Thiergart T."/>
            <person name="Pickel B."/>
            <person name="Atanasova L."/>
            <person name="Karlsson M."/>
            <person name="Huettel B."/>
            <person name="Barry K.W."/>
            <person name="Haridas S."/>
            <person name="Chen C."/>
            <person name="Bauer D."/>
            <person name="Andreopoulos W."/>
            <person name="Pangilinan J."/>
            <person name="LaButti K."/>
            <person name="Riley R."/>
            <person name="Lipzen A."/>
            <person name="Clum A."/>
            <person name="Drula E."/>
            <person name="Henrissat B."/>
            <person name="Kohler A."/>
            <person name="Grigoriev I.V."/>
            <person name="Martin F.M."/>
            <person name="Hacquard S."/>
        </authorList>
    </citation>
    <scope>NUCLEOTIDE SEQUENCE</scope>
    <source>
        <strain evidence="2">MPI-SDFR-AT-0073</strain>
    </source>
</reference>
<dbReference type="RefSeq" id="XP_045953987.1">
    <property type="nucleotide sequence ID" value="XM_046103646.1"/>
</dbReference>
<feature type="signal peptide" evidence="1">
    <location>
        <begin position="1"/>
        <end position="17"/>
    </location>
</feature>
<evidence type="ECO:0000313" key="3">
    <source>
        <dbReference type="Proteomes" id="UP000758603"/>
    </source>
</evidence>
<sequence length="82" mass="9174">MLILTGIMLRVLQVVSAHGGSVTWSISGTLVLYRLPSDLAITVLVMSPCRRLFIRVTFILRVSLHSLIRTCIENLLANRILQ</sequence>
<dbReference type="Proteomes" id="UP000758603">
    <property type="component" value="Unassembled WGS sequence"/>
</dbReference>
<accession>A0A9P8RNJ7</accession>
<dbReference type="AlphaFoldDB" id="A0A9P8RNJ7"/>
<evidence type="ECO:0008006" key="4">
    <source>
        <dbReference type="Google" id="ProtNLM"/>
    </source>
</evidence>
<dbReference type="GeneID" id="70132538"/>
<keyword evidence="3" id="KW-1185">Reference proteome</keyword>
<name>A0A9P8RNJ7_9PEZI</name>
<proteinExistence type="predicted"/>
<evidence type="ECO:0000256" key="1">
    <source>
        <dbReference type="SAM" id="SignalP"/>
    </source>
</evidence>
<organism evidence="2 3">
    <name type="scientific">Truncatella angustata</name>
    <dbReference type="NCBI Taxonomy" id="152316"/>
    <lineage>
        <taxon>Eukaryota</taxon>
        <taxon>Fungi</taxon>
        <taxon>Dikarya</taxon>
        <taxon>Ascomycota</taxon>
        <taxon>Pezizomycotina</taxon>
        <taxon>Sordariomycetes</taxon>
        <taxon>Xylariomycetidae</taxon>
        <taxon>Amphisphaeriales</taxon>
        <taxon>Sporocadaceae</taxon>
        <taxon>Truncatella</taxon>
    </lineage>
</organism>
<dbReference type="EMBL" id="JAGPXC010000008">
    <property type="protein sequence ID" value="KAH6647475.1"/>
    <property type="molecule type" value="Genomic_DNA"/>
</dbReference>
<protein>
    <recommendedName>
        <fullName evidence="4">Secreted protein</fullName>
    </recommendedName>
</protein>
<gene>
    <name evidence="2" type="ORF">BKA67DRAFT_577575</name>
</gene>
<feature type="chain" id="PRO_5040396827" description="Secreted protein" evidence="1">
    <location>
        <begin position="18"/>
        <end position="82"/>
    </location>
</feature>
<keyword evidence="1" id="KW-0732">Signal</keyword>
<comment type="caution">
    <text evidence="2">The sequence shown here is derived from an EMBL/GenBank/DDBJ whole genome shotgun (WGS) entry which is preliminary data.</text>
</comment>